<dbReference type="EMBL" id="LR797265">
    <property type="protein sequence ID" value="CAB4197337.1"/>
    <property type="molecule type" value="Genomic_DNA"/>
</dbReference>
<dbReference type="Pfam" id="PF05721">
    <property type="entry name" value="PhyH"/>
    <property type="match status" value="1"/>
</dbReference>
<dbReference type="PANTHER" id="PTHR20883">
    <property type="entry name" value="PHYTANOYL-COA DIOXYGENASE DOMAIN CONTAINING 1"/>
    <property type="match status" value="1"/>
</dbReference>
<accession>A0A6J5RSU0</accession>
<organism evidence="1">
    <name type="scientific">uncultured Caudovirales phage</name>
    <dbReference type="NCBI Taxonomy" id="2100421"/>
    <lineage>
        <taxon>Viruses</taxon>
        <taxon>Duplodnaviria</taxon>
        <taxon>Heunggongvirae</taxon>
        <taxon>Uroviricota</taxon>
        <taxon>Caudoviricetes</taxon>
        <taxon>Peduoviridae</taxon>
        <taxon>Maltschvirus</taxon>
        <taxon>Maltschvirus maltsch</taxon>
    </lineage>
</organism>
<dbReference type="GO" id="GO:0046872">
    <property type="term" value="F:metal ion binding"/>
    <property type="evidence" value="ECO:0007669"/>
    <property type="project" value="UniProtKB-ARBA"/>
</dbReference>
<gene>
    <name evidence="1" type="ORF">UFOVP1306_8</name>
    <name evidence="2" type="ORF">UFOVP1422_10</name>
    <name evidence="3" type="ORF">UFOVP1519_56</name>
</gene>
<evidence type="ECO:0000313" key="2">
    <source>
        <dbReference type="EMBL" id="CAB4210236.1"/>
    </source>
</evidence>
<evidence type="ECO:0000313" key="1">
    <source>
        <dbReference type="EMBL" id="CAB4197337.1"/>
    </source>
</evidence>
<dbReference type="GO" id="GO:0051213">
    <property type="term" value="F:dioxygenase activity"/>
    <property type="evidence" value="ECO:0007669"/>
    <property type="project" value="UniProtKB-KW"/>
</dbReference>
<dbReference type="PANTHER" id="PTHR20883:SF48">
    <property type="entry name" value="ECTOINE DIOXYGENASE"/>
    <property type="match status" value="1"/>
</dbReference>
<protein>
    <submittedName>
        <fullName evidence="1">Phytanoyl-CoA dioxygenase</fullName>
    </submittedName>
</protein>
<evidence type="ECO:0000313" key="3">
    <source>
        <dbReference type="EMBL" id="CAB5227540.1"/>
    </source>
</evidence>
<dbReference type="SUPFAM" id="SSF51197">
    <property type="entry name" value="Clavaminate synthase-like"/>
    <property type="match status" value="1"/>
</dbReference>
<reference evidence="1" key="1">
    <citation type="submission" date="2020-05" db="EMBL/GenBank/DDBJ databases">
        <authorList>
            <person name="Chiriac C."/>
            <person name="Salcher M."/>
            <person name="Ghai R."/>
            <person name="Kavagutti S V."/>
        </authorList>
    </citation>
    <scope>NUCLEOTIDE SEQUENCE</scope>
</reference>
<sequence>MSVHLNDLEDVAWEPSLVPKTEQQPVTALQQEWAANGIVILPDFLPEPVLAAYEQEWLANNGGANAVLGRPETYDSPGGYPFATPYMTNPALKKLVCNGALGRVLTELIGEPMGVHLNLTGWVSTRRNWHRDQYLNDRNVGGFYTAVWIALDTVNPDAGPFEYIEGTHTSLPLSRHKVQSSLGPSGWQDDWPTQSEKILTPLFENEISSKQLVKKQFLAKRGDVLIWHGNLLHRGTTPNNLDLERRACIAHYSGIYHRPDMPPAMESEQGGWFFPLNSATPSGYKQEAKEMK</sequence>
<keyword evidence="1" id="KW-0560">Oxidoreductase</keyword>
<proteinExistence type="predicted"/>
<dbReference type="EMBL" id="LR797368">
    <property type="protein sequence ID" value="CAB4210236.1"/>
    <property type="molecule type" value="Genomic_DNA"/>
</dbReference>
<keyword evidence="1" id="KW-0223">Dioxygenase</keyword>
<dbReference type="EMBL" id="LR798370">
    <property type="protein sequence ID" value="CAB5227540.1"/>
    <property type="molecule type" value="Genomic_DNA"/>
</dbReference>
<dbReference type="InterPro" id="IPR008775">
    <property type="entry name" value="Phytyl_CoA_dOase-like"/>
</dbReference>
<dbReference type="Gene3D" id="2.60.120.620">
    <property type="entry name" value="q2cbj1_9rhob like domain"/>
    <property type="match status" value="1"/>
</dbReference>
<name>A0A6J5RSU0_9CAUD</name>